<dbReference type="AlphaFoldDB" id="A0A8S9UU28"/>
<protein>
    <submittedName>
        <fullName evidence="1">Uncharacterized protein</fullName>
    </submittedName>
</protein>
<comment type="caution">
    <text evidence="1">The sequence shown here is derived from an EMBL/GenBank/DDBJ whole genome shotgun (WGS) entry which is preliminary data.</text>
</comment>
<organism evidence="1 2">
    <name type="scientific">Phytophthora infestans</name>
    <name type="common">Potato late blight agent</name>
    <name type="synonym">Botrytis infestans</name>
    <dbReference type="NCBI Taxonomy" id="4787"/>
    <lineage>
        <taxon>Eukaryota</taxon>
        <taxon>Sar</taxon>
        <taxon>Stramenopiles</taxon>
        <taxon>Oomycota</taxon>
        <taxon>Peronosporomycetes</taxon>
        <taxon>Peronosporales</taxon>
        <taxon>Peronosporaceae</taxon>
        <taxon>Phytophthora</taxon>
    </lineage>
</organism>
<gene>
    <name evidence="1" type="ORF">GN958_ATG08270</name>
</gene>
<reference evidence="1" key="1">
    <citation type="submission" date="2020-03" db="EMBL/GenBank/DDBJ databases">
        <title>Hybrid Assembly of Korean Phytophthora infestans isolates.</title>
        <authorList>
            <person name="Prokchorchik M."/>
            <person name="Lee Y."/>
            <person name="Seo J."/>
            <person name="Cho J.-H."/>
            <person name="Park Y.-E."/>
            <person name="Jang D.-C."/>
            <person name="Im J.-S."/>
            <person name="Choi J.-G."/>
            <person name="Park H.-J."/>
            <person name="Lee G.-B."/>
            <person name="Lee Y.-G."/>
            <person name="Hong S.-Y."/>
            <person name="Cho K."/>
            <person name="Sohn K.H."/>
        </authorList>
    </citation>
    <scope>NUCLEOTIDE SEQUENCE</scope>
    <source>
        <strain evidence="1">KR_2_A2</strain>
    </source>
</reference>
<evidence type="ECO:0000313" key="2">
    <source>
        <dbReference type="Proteomes" id="UP000704712"/>
    </source>
</evidence>
<dbReference type="EMBL" id="JAACNO010001182">
    <property type="protein sequence ID" value="KAF4142539.1"/>
    <property type="molecule type" value="Genomic_DNA"/>
</dbReference>
<sequence>MAKHSIDQSDVPQAKAAKLTSVCVYCTKGFTTRGIPRHQKKCAKKLAHDRAEARKTRSYKFCIINESVYEVILSFLSNQTLTKMQMITGDHYQQCEPDLARYCCKCENDNPTIRARACCLRCKPKTGSTVIKEAKLRYGMTDKDYRGAVGREFKARLGIMPDVDFLGRERCHWSTLEQYMLDKCGSKLAWLRILFKKDVKKKKALATRLQTENRRYFVEALSPAFADYLSSIRFREYDKDVLRQSYQRYVELKAKLGECGFRRHMDSAPCKKFIKTGKGNIEDVVRAIACKTA</sequence>
<accession>A0A8S9UU28</accession>
<evidence type="ECO:0000313" key="1">
    <source>
        <dbReference type="EMBL" id="KAF4142539.1"/>
    </source>
</evidence>
<dbReference type="Proteomes" id="UP000704712">
    <property type="component" value="Unassembled WGS sequence"/>
</dbReference>
<name>A0A8S9UU28_PHYIN</name>
<proteinExistence type="predicted"/>